<dbReference type="InterPro" id="IPR027417">
    <property type="entry name" value="P-loop_NTPase"/>
</dbReference>
<dbReference type="Gene3D" id="3.40.50.300">
    <property type="entry name" value="P-loop containing nucleotide triphosphate hydrolases"/>
    <property type="match status" value="1"/>
</dbReference>
<dbReference type="Proteomes" id="UP000038204">
    <property type="component" value="Unassembled WGS sequence"/>
</dbReference>
<gene>
    <name evidence="2" type="ORF">ERS008667_04088</name>
</gene>
<evidence type="ECO:0000259" key="1">
    <source>
        <dbReference type="Pfam" id="PF13166"/>
    </source>
</evidence>
<accession>A0A0T9RL18</accession>
<keyword evidence="2" id="KW-0547">Nucleotide-binding</keyword>
<dbReference type="GO" id="GO:0005524">
    <property type="term" value="F:ATP binding"/>
    <property type="evidence" value="ECO:0007669"/>
    <property type="project" value="UniProtKB-KW"/>
</dbReference>
<dbReference type="InterPro" id="IPR026866">
    <property type="entry name" value="CR006_AAA"/>
</dbReference>
<name>A0A0T9RL18_9GAMM</name>
<keyword evidence="2" id="KW-0067">ATP-binding</keyword>
<dbReference type="EMBL" id="CQBK01000049">
    <property type="protein sequence ID" value="CNI68980.1"/>
    <property type="molecule type" value="Genomic_DNA"/>
</dbReference>
<dbReference type="Pfam" id="PF13166">
    <property type="entry name" value="AAA_13"/>
    <property type="match status" value="1"/>
</dbReference>
<dbReference type="SUPFAM" id="SSF52540">
    <property type="entry name" value="P-loop containing nucleoside triphosphate hydrolases"/>
    <property type="match status" value="1"/>
</dbReference>
<dbReference type="RefSeq" id="WP_049601408.1">
    <property type="nucleotide sequence ID" value="NZ_CPZI01000017.1"/>
</dbReference>
<protein>
    <submittedName>
        <fullName evidence="2">Hemin importer ATP-binding subunit</fullName>
    </submittedName>
</protein>
<proteinExistence type="predicted"/>
<dbReference type="AlphaFoldDB" id="A0A0T9RL18"/>
<feature type="domain" description="Protein CR006 P-loop" evidence="1">
    <location>
        <begin position="357"/>
        <end position="486"/>
    </location>
</feature>
<reference evidence="2 3" key="1">
    <citation type="submission" date="2015-03" db="EMBL/GenBank/DDBJ databases">
        <authorList>
            <person name="Murphy D."/>
        </authorList>
    </citation>
    <scope>NUCLEOTIDE SEQUENCE [LARGE SCALE GENOMIC DNA]</scope>
    <source>
        <strain evidence="2 3">Y233</strain>
    </source>
</reference>
<organism evidence="2 3">
    <name type="scientific">Yersinia similis</name>
    <dbReference type="NCBI Taxonomy" id="367190"/>
    <lineage>
        <taxon>Bacteria</taxon>
        <taxon>Pseudomonadati</taxon>
        <taxon>Pseudomonadota</taxon>
        <taxon>Gammaproteobacteria</taxon>
        <taxon>Enterobacterales</taxon>
        <taxon>Yersiniaceae</taxon>
        <taxon>Yersinia</taxon>
    </lineage>
</organism>
<evidence type="ECO:0000313" key="3">
    <source>
        <dbReference type="Proteomes" id="UP000038204"/>
    </source>
</evidence>
<evidence type="ECO:0000313" key="2">
    <source>
        <dbReference type="EMBL" id="CNI68980.1"/>
    </source>
</evidence>
<sequence length="553" mass="62746">MEIIIRNCNSINEGIVRIKEGVLNIRFGINGTGKSTIAKAIYLQATNPNELYSLTPFKYINEKDDKYKPSITGSETIKKVSIFDESYINQFVFKKDEVIENSFEIFIKNEDYQEKVDSIEAIMSDIRYAFSNNEELNTVIDELNNLSNCFGSAKSGVAASSSMAKGFSKGNKIQNIPKGLEVYSTYLQSKSNASWIKWQLEGAIFLNLSDNCPYCVAPAKEKLATIKKVSEEYDANSIGHLVKVLNVIDKIDQYFSDQTKQNLKKITEDKIGLSDEGKLYLKQLKEQIDTLSKRLLSIKSVTFFSFTDIDNVKDRLDSLLIDIKLLPLLESFATKKIIDKVNKALEGVIHQAGLLQGEVAKQKAGIKRTIDNHKTEINDFLKFAGYKYIVDIADEKSNYKMMLRHIDSKSNLSGGNQHLSYGEKNAFSLILFMYATISKNPDLIILDDPISSFDRNKKFAIIEMLFKRKNSFKDKTVLLMTHDLEPIIDIVSTLSSSFRPQPNACFIKSRLGIVSEIEIKKEDILTFTQVCKENLSRDTHIINKLIYLFAKIL</sequence>